<sequence length="290" mass="33408">MLNLSGCLVPLITYVNIIFTVASDIVQKDDTTATMQQQPMSNFTNLMEESKLRTTWIFLDKPPEEALNEEKLARMANWVSQVTALPPTVKQSNNKRRETSMWPQASTKRQETGNYQHGVDDEMKEPAGSKKPPGCAQYGRYYCSYKEDYPIDVVSQVIKYMKWPLEKLFRDLKQQRLPRIAENADGALVCDSITRMIRPGWAKNNNGRWVVIINTEQYAQFVTEVICRYDNSYCNFVPPCYQATCQQRYNTQTLLAIDPYNPHKGPFLSKFLFPSCCVCYVPKVKFDKAS</sequence>
<dbReference type="GO" id="GO:0021556">
    <property type="term" value="P:central nervous system formation"/>
    <property type="evidence" value="ECO:0007669"/>
    <property type="project" value="TreeGrafter"/>
</dbReference>
<feature type="region of interest" description="Disordered" evidence="5">
    <location>
        <begin position="86"/>
        <end position="131"/>
    </location>
</feature>
<feature type="domain" description="Spaetzle" evidence="7">
    <location>
        <begin position="189"/>
        <end position="281"/>
    </location>
</feature>
<dbReference type="GO" id="GO:0005615">
    <property type="term" value="C:extracellular space"/>
    <property type="evidence" value="ECO:0007669"/>
    <property type="project" value="UniProtKB-ARBA"/>
</dbReference>
<dbReference type="InterPro" id="IPR032104">
    <property type="entry name" value="Spaetzle"/>
</dbReference>
<evidence type="ECO:0000259" key="7">
    <source>
        <dbReference type="Pfam" id="PF16077"/>
    </source>
</evidence>
<accession>A0A087TM37</accession>
<reference evidence="8 9" key="1">
    <citation type="submission" date="2013-11" db="EMBL/GenBank/DDBJ databases">
        <title>Genome sequencing of Stegodyphus mimosarum.</title>
        <authorList>
            <person name="Bechsgaard J."/>
        </authorList>
    </citation>
    <scope>NUCLEOTIDE SEQUENCE [LARGE SCALE GENOMIC DNA]</scope>
</reference>
<feature type="compositionally biased region" description="Basic and acidic residues" evidence="5">
    <location>
        <begin position="118"/>
        <end position="128"/>
    </location>
</feature>
<name>A0A087TM37_STEMI</name>
<dbReference type="GO" id="GO:0005121">
    <property type="term" value="F:Toll binding"/>
    <property type="evidence" value="ECO:0007669"/>
    <property type="project" value="TreeGrafter"/>
</dbReference>
<dbReference type="InterPro" id="IPR029034">
    <property type="entry name" value="Cystine-knot_cytokine"/>
</dbReference>
<dbReference type="PANTHER" id="PTHR23199">
    <property type="entry name" value="NEUROTROPHIN 1-RELATED"/>
    <property type="match status" value="1"/>
</dbReference>
<feature type="chain" id="PRO_5001829788" evidence="6">
    <location>
        <begin position="23"/>
        <end position="290"/>
    </location>
</feature>
<proteinExistence type="predicted"/>
<evidence type="ECO:0000256" key="4">
    <source>
        <dbReference type="ARBA" id="ARBA00023180"/>
    </source>
</evidence>
<protein>
    <submittedName>
        <fullName evidence="8">Protein spaetzle</fullName>
    </submittedName>
</protein>
<keyword evidence="4" id="KW-0325">Glycoprotein</keyword>
<comment type="subunit">
    <text evidence="1">Homodimer; disulfide-linked.</text>
</comment>
<dbReference type="GO" id="GO:0045087">
    <property type="term" value="P:innate immune response"/>
    <property type="evidence" value="ECO:0007669"/>
    <property type="project" value="TreeGrafter"/>
</dbReference>
<evidence type="ECO:0000256" key="3">
    <source>
        <dbReference type="ARBA" id="ARBA00023157"/>
    </source>
</evidence>
<feature type="signal peptide" evidence="6">
    <location>
        <begin position="1"/>
        <end position="22"/>
    </location>
</feature>
<dbReference type="GO" id="GO:0008083">
    <property type="term" value="F:growth factor activity"/>
    <property type="evidence" value="ECO:0007669"/>
    <property type="project" value="TreeGrafter"/>
</dbReference>
<keyword evidence="3" id="KW-1015">Disulfide bond</keyword>
<dbReference type="InterPro" id="IPR052444">
    <property type="entry name" value="Spz/Toll_ligand-like"/>
</dbReference>
<dbReference type="Proteomes" id="UP000054359">
    <property type="component" value="Unassembled WGS sequence"/>
</dbReference>
<dbReference type="EMBL" id="KK115844">
    <property type="protein sequence ID" value="KFM66176.1"/>
    <property type="molecule type" value="Genomic_DNA"/>
</dbReference>
<evidence type="ECO:0000256" key="6">
    <source>
        <dbReference type="SAM" id="SignalP"/>
    </source>
</evidence>
<organism evidence="8 9">
    <name type="scientific">Stegodyphus mimosarum</name>
    <name type="common">African social velvet spider</name>
    <dbReference type="NCBI Taxonomy" id="407821"/>
    <lineage>
        <taxon>Eukaryota</taxon>
        <taxon>Metazoa</taxon>
        <taxon>Ecdysozoa</taxon>
        <taxon>Arthropoda</taxon>
        <taxon>Chelicerata</taxon>
        <taxon>Arachnida</taxon>
        <taxon>Araneae</taxon>
        <taxon>Araneomorphae</taxon>
        <taxon>Entelegynae</taxon>
        <taxon>Eresoidea</taxon>
        <taxon>Eresidae</taxon>
        <taxon>Stegodyphus</taxon>
    </lineage>
</organism>
<evidence type="ECO:0000313" key="9">
    <source>
        <dbReference type="Proteomes" id="UP000054359"/>
    </source>
</evidence>
<dbReference type="Gene3D" id="2.10.90.10">
    <property type="entry name" value="Cystine-knot cytokines"/>
    <property type="match status" value="1"/>
</dbReference>
<dbReference type="Pfam" id="PF16077">
    <property type="entry name" value="Spaetzle"/>
    <property type="match status" value="1"/>
</dbReference>
<evidence type="ECO:0000256" key="5">
    <source>
        <dbReference type="SAM" id="MobiDB-lite"/>
    </source>
</evidence>
<dbReference type="PANTHER" id="PTHR23199:SF12">
    <property type="entry name" value="NEUROTROPHIN 1-RELATED"/>
    <property type="match status" value="1"/>
</dbReference>
<evidence type="ECO:0000313" key="8">
    <source>
        <dbReference type="EMBL" id="KFM66176.1"/>
    </source>
</evidence>
<dbReference type="SUPFAM" id="SSF57501">
    <property type="entry name" value="Cystine-knot cytokines"/>
    <property type="match status" value="1"/>
</dbReference>
<feature type="compositionally biased region" description="Polar residues" evidence="5">
    <location>
        <begin position="101"/>
        <end position="115"/>
    </location>
</feature>
<dbReference type="OMA" id="RMANWVS"/>
<keyword evidence="9" id="KW-1185">Reference proteome</keyword>
<dbReference type="AlphaFoldDB" id="A0A087TM37"/>
<keyword evidence="2 6" id="KW-0732">Signal</keyword>
<dbReference type="OrthoDB" id="6359065at2759"/>
<dbReference type="STRING" id="407821.A0A087TM37"/>
<evidence type="ECO:0000256" key="2">
    <source>
        <dbReference type="ARBA" id="ARBA00022729"/>
    </source>
</evidence>
<evidence type="ECO:0000256" key="1">
    <source>
        <dbReference type="ARBA" id="ARBA00011748"/>
    </source>
</evidence>
<gene>
    <name evidence="8" type="ORF">X975_17018</name>
</gene>
<feature type="non-terminal residue" evidence="8">
    <location>
        <position position="290"/>
    </location>
</feature>
<dbReference type="FunFam" id="2.10.90.10:FF:000018">
    <property type="entry name" value="Spatzle 4"/>
    <property type="match status" value="1"/>
</dbReference>